<comment type="caution">
    <text evidence="1">The sequence shown here is derived from an EMBL/GenBank/DDBJ whole genome shotgun (WGS) entry which is preliminary data.</text>
</comment>
<dbReference type="AlphaFoldDB" id="A0A438GIP9"/>
<name>A0A438GIP9_VITVI</name>
<protein>
    <submittedName>
        <fullName evidence="1">Uncharacterized protein</fullName>
    </submittedName>
</protein>
<dbReference type="EMBL" id="QGNW01000423">
    <property type="protein sequence ID" value="RVW72090.1"/>
    <property type="molecule type" value="Genomic_DNA"/>
</dbReference>
<reference evidence="1 2" key="1">
    <citation type="journal article" date="2018" name="PLoS Genet.">
        <title>Population sequencing reveals clonal diversity and ancestral inbreeding in the grapevine cultivar Chardonnay.</title>
        <authorList>
            <person name="Roach M.J."/>
            <person name="Johnson D.L."/>
            <person name="Bohlmann J."/>
            <person name="van Vuuren H.J."/>
            <person name="Jones S.J."/>
            <person name="Pretorius I.S."/>
            <person name="Schmidt S.A."/>
            <person name="Borneman A.R."/>
        </authorList>
    </citation>
    <scope>NUCLEOTIDE SEQUENCE [LARGE SCALE GENOMIC DNA]</scope>
    <source>
        <strain evidence="2">cv. Chardonnay</strain>
        <tissue evidence="1">Leaf</tissue>
    </source>
</reference>
<accession>A0A438GIP9</accession>
<gene>
    <name evidence="1" type="ORF">CK203_054787</name>
</gene>
<proteinExistence type="predicted"/>
<dbReference type="Proteomes" id="UP000288805">
    <property type="component" value="Unassembled WGS sequence"/>
</dbReference>
<organism evidence="1 2">
    <name type="scientific">Vitis vinifera</name>
    <name type="common">Grape</name>
    <dbReference type="NCBI Taxonomy" id="29760"/>
    <lineage>
        <taxon>Eukaryota</taxon>
        <taxon>Viridiplantae</taxon>
        <taxon>Streptophyta</taxon>
        <taxon>Embryophyta</taxon>
        <taxon>Tracheophyta</taxon>
        <taxon>Spermatophyta</taxon>
        <taxon>Magnoliopsida</taxon>
        <taxon>eudicotyledons</taxon>
        <taxon>Gunneridae</taxon>
        <taxon>Pentapetalae</taxon>
        <taxon>rosids</taxon>
        <taxon>Vitales</taxon>
        <taxon>Vitaceae</taxon>
        <taxon>Viteae</taxon>
        <taxon>Vitis</taxon>
    </lineage>
</organism>
<evidence type="ECO:0000313" key="2">
    <source>
        <dbReference type="Proteomes" id="UP000288805"/>
    </source>
</evidence>
<sequence length="207" mass="23037">MGDLMGSPRVAPLFHFSDVISMIYVRIVMSIFPSEPADHRSDPLIIRYQSSKSTVVDLSSLLPRESCPHFSTIGVDANLCQALSPIHDQTLTHAPKCESNSTDQNMVLILRGVHRPIWTNILRYSHNNTSVKTNFSPYFLLSSTPEVAPQSYHIRRLGCNNMTGANIPTLKHQIPSELYRKACLGENSTRMGDLLGSPCVAPLLPFF</sequence>
<evidence type="ECO:0000313" key="1">
    <source>
        <dbReference type="EMBL" id="RVW72090.1"/>
    </source>
</evidence>